<protein>
    <recommendedName>
        <fullName evidence="4">DUF2198 family protein</fullName>
    </recommendedName>
</protein>
<dbReference type="EMBL" id="CP015378">
    <property type="protein sequence ID" value="ANC78491.1"/>
    <property type="molecule type" value="Genomic_DNA"/>
</dbReference>
<organism evidence="2 3">
    <name type="scientific">Fictibacillus phosphorivorans</name>
    <dbReference type="NCBI Taxonomy" id="1221500"/>
    <lineage>
        <taxon>Bacteria</taxon>
        <taxon>Bacillati</taxon>
        <taxon>Bacillota</taxon>
        <taxon>Bacilli</taxon>
        <taxon>Bacillales</taxon>
        <taxon>Fictibacillaceae</taxon>
        <taxon>Fictibacillus</taxon>
    </lineage>
</organism>
<keyword evidence="1" id="KW-1133">Transmembrane helix</keyword>
<keyword evidence="3" id="KW-1185">Reference proteome</keyword>
<evidence type="ECO:0000313" key="2">
    <source>
        <dbReference type="EMBL" id="ANC78491.1"/>
    </source>
</evidence>
<evidence type="ECO:0000256" key="1">
    <source>
        <dbReference type="SAM" id="Phobius"/>
    </source>
</evidence>
<dbReference type="Proteomes" id="UP000076623">
    <property type="component" value="Chromosome"/>
</dbReference>
<keyword evidence="1" id="KW-0472">Membrane</keyword>
<proteinExistence type="predicted"/>
<reference evidence="2 3" key="1">
    <citation type="submission" date="2016-04" db="EMBL/GenBank/DDBJ databases">
        <title>Complete genome sequence of Fictibacillus phosphorivorans G25-29, a strain toxic to nematodes.</title>
        <authorList>
            <person name="Zheng Z."/>
        </authorList>
    </citation>
    <scope>NUCLEOTIDE SEQUENCE [LARGE SCALE GENOMIC DNA]</scope>
    <source>
        <strain evidence="2 3">G25-29</strain>
    </source>
</reference>
<dbReference type="KEGG" id="fpn:ABE65_017460"/>
<dbReference type="STRING" id="1221500.ABE65_017460"/>
<evidence type="ECO:0000313" key="3">
    <source>
        <dbReference type="Proteomes" id="UP000076623"/>
    </source>
</evidence>
<dbReference type="InterPro" id="IPR019242">
    <property type="entry name" value="DUF2198"/>
</dbReference>
<feature type="transmembrane region" description="Helical" evidence="1">
    <location>
        <begin position="47"/>
        <end position="68"/>
    </location>
</feature>
<gene>
    <name evidence="2" type="ORF">ABE65_017460</name>
</gene>
<evidence type="ECO:0008006" key="4">
    <source>
        <dbReference type="Google" id="ProtNLM"/>
    </source>
</evidence>
<dbReference type="AlphaFoldDB" id="A0A160IPZ7"/>
<keyword evidence="1" id="KW-0812">Transmembrane</keyword>
<name>A0A160IPZ7_9BACL</name>
<dbReference type="Pfam" id="PF09964">
    <property type="entry name" value="DUF2198"/>
    <property type="match status" value="1"/>
</dbReference>
<accession>A0A160IPZ7</accession>
<dbReference type="RefSeq" id="WP_066397719.1">
    <property type="nucleotide sequence ID" value="NZ_CP015378.1"/>
</dbReference>
<sequence>MLEYSVAALLPLCLQLLFNRVLFTKYLPLGITIVIMIFAFDGWNQPLPLQIVAVISTIVGFFLGLKIYNKQKRKVK</sequence>